<reference evidence="2 3" key="1">
    <citation type="submission" date="2020-07" db="EMBL/GenBank/DDBJ databases">
        <title>Sequencing the genomes of 1000 actinobacteria strains.</title>
        <authorList>
            <person name="Klenk H.-P."/>
        </authorList>
    </citation>
    <scope>NUCLEOTIDE SEQUENCE [LARGE SCALE GENOMIC DNA]</scope>
    <source>
        <strain evidence="2 3">DSM 103833</strain>
    </source>
</reference>
<name>A0A853C219_9ACTN</name>
<sequence>MATNRIIGLLVAGLAIQVVCCIVAVLAAPRTDYEATGPVESGDQTVMLVGILGFGLGGVLSLIAVIALGVMLGMQAHAGRA</sequence>
<dbReference type="EMBL" id="JACCFP010000001">
    <property type="protein sequence ID" value="NYJ00638.1"/>
    <property type="molecule type" value="Genomic_DNA"/>
</dbReference>
<dbReference type="Proteomes" id="UP000530424">
    <property type="component" value="Unassembled WGS sequence"/>
</dbReference>
<proteinExistence type="predicted"/>
<comment type="caution">
    <text evidence="2">The sequence shown here is derived from an EMBL/GenBank/DDBJ whole genome shotgun (WGS) entry which is preliminary data.</text>
</comment>
<keyword evidence="1" id="KW-1133">Transmembrane helix</keyword>
<accession>A0A853C219</accession>
<gene>
    <name evidence="2" type="ORF">HNR19_001336</name>
</gene>
<keyword evidence="3" id="KW-1185">Reference proteome</keyword>
<keyword evidence="1" id="KW-0812">Transmembrane</keyword>
<evidence type="ECO:0000313" key="3">
    <source>
        <dbReference type="Proteomes" id="UP000530424"/>
    </source>
</evidence>
<organism evidence="2 3">
    <name type="scientific">Nocardioides thalensis</name>
    <dbReference type="NCBI Taxonomy" id="1914755"/>
    <lineage>
        <taxon>Bacteria</taxon>
        <taxon>Bacillati</taxon>
        <taxon>Actinomycetota</taxon>
        <taxon>Actinomycetes</taxon>
        <taxon>Propionibacteriales</taxon>
        <taxon>Nocardioidaceae</taxon>
        <taxon>Nocardioides</taxon>
    </lineage>
</organism>
<evidence type="ECO:0000256" key="1">
    <source>
        <dbReference type="SAM" id="Phobius"/>
    </source>
</evidence>
<protein>
    <submittedName>
        <fullName evidence="2">Uncharacterized protein</fullName>
    </submittedName>
</protein>
<feature type="transmembrane region" description="Helical" evidence="1">
    <location>
        <begin position="7"/>
        <end position="28"/>
    </location>
</feature>
<evidence type="ECO:0000313" key="2">
    <source>
        <dbReference type="EMBL" id="NYJ00638.1"/>
    </source>
</evidence>
<feature type="transmembrane region" description="Helical" evidence="1">
    <location>
        <begin position="48"/>
        <end position="72"/>
    </location>
</feature>
<dbReference type="RefSeq" id="WP_179667196.1">
    <property type="nucleotide sequence ID" value="NZ_JACCFP010000001.1"/>
</dbReference>
<keyword evidence="1" id="KW-0472">Membrane</keyword>
<dbReference type="AlphaFoldDB" id="A0A853C219"/>